<dbReference type="GeneID" id="111283235"/>
<dbReference type="CDD" id="cd00072">
    <property type="entry name" value="GYF"/>
    <property type="match status" value="1"/>
</dbReference>
<organism evidence="3 4">
    <name type="scientific">Durio zibethinus</name>
    <name type="common">Durian</name>
    <dbReference type="NCBI Taxonomy" id="66656"/>
    <lineage>
        <taxon>Eukaryota</taxon>
        <taxon>Viridiplantae</taxon>
        <taxon>Streptophyta</taxon>
        <taxon>Embryophyta</taxon>
        <taxon>Tracheophyta</taxon>
        <taxon>Spermatophyta</taxon>
        <taxon>Magnoliopsida</taxon>
        <taxon>eudicotyledons</taxon>
        <taxon>Gunneridae</taxon>
        <taxon>Pentapetalae</taxon>
        <taxon>rosids</taxon>
        <taxon>malvids</taxon>
        <taxon>Malvales</taxon>
        <taxon>Malvaceae</taxon>
        <taxon>Helicteroideae</taxon>
        <taxon>Durio</taxon>
    </lineage>
</organism>
<dbReference type="InterPro" id="IPR035445">
    <property type="entry name" value="GYF-like_dom_sf"/>
</dbReference>
<dbReference type="RefSeq" id="XP_022727432.1">
    <property type="nucleotide sequence ID" value="XM_022871697.1"/>
</dbReference>
<feature type="region of interest" description="Disordered" evidence="1">
    <location>
        <begin position="1544"/>
        <end position="1576"/>
    </location>
</feature>
<dbReference type="Gene3D" id="3.30.1490.40">
    <property type="match status" value="1"/>
</dbReference>
<feature type="region of interest" description="Disordered" evidence="1">
    <location>
        <begin position="67"/>
        <end position="91"/>
    </location>
</feature>
<feature type="compositionally biased region" description="Basic and acidic residues" evidence="1">
    <location>
        <begin position="32"/>
        <end position="43"/>
    </location>
</feature>
<reference evidence="4" key="1">
    <citation type="submission" date="2025-08" db="UniProtKB">
        <authorList>
            <consortium name="RefSeq"/>
        </authorList>
    </citation>
    <scope>IDENTIFICATION</scope>
    <source>
        <tissue evidence="4">Fruit stalk</tissue>
    </source>
</reference>
<accession>A0A6P5XI28</accession>
<feature type="region of interest" description="Disordered" evidence="1">
    <location>
        <begin position="1"/>
        <end position="55"/>
    </location>
</feature>
<protein>
    <submittedName>
        <fullName evidence="4">Uncharacterized protein LOC111283235 isoform X1</fullName>
    </submittedName>
</protein>
<feature type="compositionally biased region" description="Low complexity" evidence="1">
    <location>
        <begin position="136"/>
        <end position="152"/>
    </location>
</feature>
<feature type="region of interest" description="Disordered" evidence="1">
    <location>
        <begin position="1470"/>
        <end position="1501"/>
    </location>
</feature>
<evidence type="ECO:0000313" key="4">
    <source>
        <dbReference type="RefSeq" id="XP_022727432.1"/>
    </source>
</evidence>
<evidence type="ECO:0000256" key="1">
    <source>
        <dbReference type="SAM" id="MobiDB-lite"/>
    </source>
</evidence>
<dbReference type="Proteomes" id="UP000515121">
    <property type="component" value="Unplaced"/>
</dbReference>
<dbReference type="SUPFAM" id="SSF55277">
    <property type="entry name" value="GYF domain"/>
    <property type="match status" value="1"/>
</dbReference>
<dbReference type="Pfam" id="PF02213">
    <property type="entry name" value="GYF"/>
    <property type="match status" value="1"/>
</dbReference>
<feature type="compositionally biased region" description="Basic and acidic residues" evidence="1">
    <location>
        <begin position="105"/>
        <end position="118"/>
    </location>
</feature>
<sequence length="1601" mass="177034">MAEGKLDLPADLLSSKPFDRPWTSKVEASGGNEEKVDELKDQLASESSIPLSPQWLYAKPTETKMDARFQNSVSTGNSSDPNQKEGWCLDGSEETKDWRRILTESESSRRWREEERESSLLSGRRDRRKGERRLDTTSTRETTESRLLSSSDWCHDGNTRNPGHESLRDSKWSSRWGPEDKEKESCFEKRMDTEKEKENTKSDSQPFVSSNRSGSERDIDSNDKWRPRHRMELHSSGSTTSRPAPGFGPEKGRLENHNPGFTIGRGRSTGVGRSSCASPIGAIHSFKSEILPGKPNLFAGTFRYPRSKLLDIYRRQKLDPSFAAMPDGMEESPPLTQVGIIEPLAFFAPDTEEEAILSDIWRGKVTNSVVYNSCRQGKSSENVSEVGDSESSEGKEGILSHIPTGATNDTLQEAASADAYRAPIEAGKRVTHEEEDKIAFSPSNSDGIIPTVPKPNGLCSAIEIGSIHPNMSENWQMELSSSGHPRFGGSEPTPLFDIKLNLPGDSSSLFHVAFEQNQISDGQLMESKSGTKSLGAAISPEEFTLFYIDPQGNTQGPFLAADIIIWFEQGFFGLDLPVCLGDSPKGTPFQELGDIMPQLKAKDGHAGIVNLNCKLEESGALGGNLEASTPASAPVSNIPDSSTENDLHHPLSEFNNLSSQHVHSRISEPEAPLQMPHSQGQNFEDFVAQDEEIVFPGRSGNSSYRVVKSSSHVNDPVANSGSQLSLPNELTEIDVPNLSGNKLHHFVLLWSEPEGAQSRNNQPSNVPFGIGRAAPFGSVADPAVSGEPWSDVYRKSVLPDHNLFQDALAAQHILHVEQESNHFDVAGLLMSQQVQKQQFQQLNMLSPHGRLNESVLEHVPSQNQNFLQQRQLSNLSAPDVEHLLDLEMQQQPQLQLQQYQLQQQIQFHQQQKLLRERQQSQVQQLLLEQLLRGQVPDTGLGQSHCDPSRSNNVLDQVLLEQRLVHELQQQSHNHPRHVPSTEQLIQAKFGQAPLEEPQRNLFELILLAQHGQSQPLEHWLLQQEQLQRQLSMGLRQHNEEHDLDSIWRSDQTNQLLRNHTGINRLHSSGFSPLDFYQQQQRPIHEEQLRHLERNLSLKEQLHQGLFEPSSLQFERSMSLPAVASGVNKDVVNAMFCAKGLDTREPTTHMQSAGQAVTFSSGVHPHNPHHSLVPNQVHASQLDANDSYWSKSNGQLGNDWIEPQIQKLHFNSERQKRHSEFKMTSENPGLWMFDRLNDDKSRQFLMELLHQKSGHQPEPLDRFASGIYTGSSSLDHPFSVLAGQDAGINKSFVVDSYSSSSSEPLHISFTDKLAGGSEFNERLPFRAESVAFSEGQPFLSPISENGHAIYGGANVTGLLTASKELSDVEWRKKGSKSNAVTVGSMFEGQDSMDKSGGFTSANQGEIPINALSSHSSFSVSGGIAGFYNNHIGSCNSFSDDIARDCVQVPAKAQDNMLLRHIPVFRASLSQEGLSDCDSDPPIRGKNSLSSNEGGKREPGGNLANHLDIAASAKKEMHFRSTSSRGDGDVSEASFIDMLRSNAQKNAVPEVHGTGGPESSDGIHGGRGGKTKGKKGRQIDPALLGFKITSNRIMMGEIHGIND</sequence>
<feature type="compositionally biased region" description="Low complexity" evidence="1">
    <location>
        <begin position="264"/>
        <end position="275"/>
    </location>
</feature>
<evidence type="ECO:0000259" key="2">
    <source>
        <dbReference type="PROSITE" id="PS50829"/>
    </source>
</evidence>
<feature type="compositionally biased region" description="Polar residues" evidence="1">
    <location>
        <begin position="69"/>
        <end position="81"/>
    </location>
</feature>
<evidence type="ECO:0000313" key="3">
    <source>
        <dbReference type="Proteomes" id="UP000515121"/>
    </source>
</evidence>
<dbReference type="InterPro" id="IPR003169">
    <property type="entry name" value="GYF"/>
</dbReference>
<feature type="region of interest" description="Disordered" evidence="1">
    <location>
        <begin position="377"/>
        <end position="404"/>
    </location>
</feature>
<dbReference type="PANTHER" id="PTHR46992">
    <property type="entry name" value="GYF DOMAIN-CONTAINING PROTEIN"/>
    <property type="match status" value="1"/>
</dbReference>
<dbReference type="KEGG" id="dzi:111283235"/>
<gene>
    <name evidence="4" type="primary">LOC111283235</name>
</gene>
<dbReference type="SMART" id="SM00444">
    <property type="entry name" value="GYF"/>
    <property type="match status" value="1"/>
</dbReference>
<dbReference type="PANTHER" id="PTHR46992:SF4">
    <property type="entry name" value="GYF DOMAIN-CONTAINING PROTEIN"/>
    <property type="match status" value="1"/>
</dbReference>
<dbReference type="PROSITE" id="PS50829">
    <property type="entry name" value="GYF"/>
    <property type="match status" value="1"/>
</dbReference>
<feature type="compositionally biased region" description="Polar residues" evidence="1">
    <location>
        <begin position="626"/>
        <end position="644"/>
    </location>
</feature>
<feature type="compositionally biased region" description="Basic and acidic residues" evidence="1">
    <location>
        <begin position="214"/>
        <end position="233"/>
    </location>
</feature>
<feature type="compositionally biased region" description="Basic and acidic residues" evidence="1">
    <location>
        <begin position="153"/>
        <end position="201"/>
    </location>
</feature>
<feature type="domain" description="GYF" evidence="2">
    <location>
        <begin position="542"/>
        <end position="593"/>
    </location>
</feature>
<feature type="compositionally biased region" description="Basic residues" evidence="1">
    <location>
        <begin position="1565"/>
        <end position="1574"/>
    </location>
</feature>
<feature type="compositionally biased region" description="Polar residues" evidence="1">
    <location>
        <begin position="202"/>
        <end position="213"/>
    </location>
</feature>
<name>A0A6P5XI28_DURZI</name>
<dbReference type="OrthoDB" id="6415790at2759"/>
<feature type="region of interest" description="Disordered" evidence="1">
    <location>
        <begin position="105"/>
        <end position="275"/>
    </location>
</feature>
<keyword evidence="3" id="KW-1185">Reference proteome</keyword>
<proteinExistence type="predicted"/>
<feature type="region of interest" description="Disordered" evidence="1">
    <location>
        <begin position="624"/>
        <end position="678"/>
    </location>
</feature>